<dbReference type="SUPFAM" id="SSF53474">
    <property type="entry name" value="alpha/beta-Hydrolases"/>
    <property type="match status" value="1"/>
</dbReference>
<dbReference type="InterPro" id="IPR000639">
    <property type="entry name" value="Epox_hydrolase-like"/>
</dbReference>
<feature type="domain" description="AB hydrolase-1" evidence="1">
    <location>
        <begin position="34"/>
        <end position="285"/>
    </location>
</feature>
<sequence length="297" mass="33138">MTTQLQPTKPLEKFTWQWRGHQICYTVAGTGKPLLLLHGFGASIGHWRKNIPVLAETGYRVFALDLLGFGSSDKPELDYTLDLWQALVQDFWQAHIQEPTVFIGNSIGALLSLTLVADNPEISDGGVLINCAGGLNHRPDELQLPLRFVMGMFTKMVSSPMTGPFVFNRIRAKERIRNTLRQVYRNPEAITDELVEMLYEPSCHPGAQKVFASILSAPPGRSPVELFPKVTQPLLVLWGEDDPWTPIAGATIYQNLVEQGKDVKFVGIPNAGHCPHDEHPEQVNALILDWLNSKHSD</sequence>
<dbReference type="PANTHER" id="PTHR46438">
    <property type="entry name" value="ALPHA/BETA-HYDROLASES SUPERFAMILY PROTEIN"/>
    <property type="match status" value="1"/>
</dbReference>
<dbReference type="RefSeq" id="WP_069969811.1">
    <property type="nucleotide sequence ID" value="NZ_CM124774.1"/>
</dbReference>
<gene>
    <name evidence="2" type="ORF">BH720_24270</name>
</gene>
<dbReference type="GO" id="GO:0016787">
    <property type="term" value="F:hydrolase activity"/>
    <property type="evidence" value="ECO:0007669"/>
    <property type="project" value="UniProtKB-KW"/>
</dbReference>
<dbReference type="STRING" id="1781255.BH720_24270"/>
<dbReference type="Gene3D" id="3.40.50.1820">
    <property type="entry name" value="alpha/beta hydrolase"/>
    <property type="match status" value="1"/>
</dbReference>
<organism evidence="2">
    <name type="scientific">Desertifilum tharense IPPAS B-1220</name>
    <dbReference type="NCBI Taxonomy" id="1781255"/>
    <lineage>
        <taxon>Bacteria</taxon>
        <taxon>Bacillati</taxon>
        <taxon>Cyanobacteriota</taxon>
        <taxon>Cyanophyceae</taxon>
        <taxon>Desertifilales</taxon>
        <taxon>Desertifilaceae</taxon>
        <taxon>Desertifilum</taxon>
    </lineage>
</organism>
<accession>A0A1E5QD76</accession>
<dbReference type="InterPro" id="IPR000073">
    <property type="entry name" value="AB_hydrolase_1"/>
</dbReference>
<comment type="caution">
    <text evidence="2">The sequence shown here is derived from an EMBL/GenBank/DDBJ whole genome shotgun (WGS) entry which is preliminary data.</text>
</comment>
<reference evidence="2" key="1">
    <citation type="submission" date="2016-09" db="EMBL/GenBank/DDBJ databases">
        <title>Draft genome of thermotolerant cyanobacterium Desertifilum sp. strain IPPAS B-1220.</title>
        <authorList>
            <person name="Sinetova M.A."/>
            <person name="Bolakhan K."/>
            <person name="Zayadan B.K."/>
            <person name="Mironov K.S."/>
            <person name="Ustinova V."/>
            <person name="Kupriyanova E.V."/>
            <person name="Sidorov R.A."/>
            <person name="Skrypnik A.N."/>
            <person name="Gogoleva N.E."/>
            <person name="Gogolev Y.V."/>
            <person name="Los D.A."/>
        </authorList>
    </citation>
    <scope>NUCLEOTIDE SEQUENCE [LARGE SCALE GENOMIC DNA]</scope>
    <source>
        <strain evidence="2">IPPAS B-1220</strain>
    </source>
</reference>
<proteinExistence type="predicted"/>
<dbReference type="PRINTS" id="PR00111">
    <property type="entry name" value="ABHYDROLASE"/>
</dbReference>
<dbReference type="Pfam" id="PF12697">
    <property type="entry name" value="Abhydrolase_6"/>
    <property type="match status" value="1"/>
</dbReference>
<dbReference type="EMBL" id="MJGC01000121">
    <property type="protein sequence ID" value="OEJ72618.1"/>
    <property type="molecule type" value="Genomic_DNA"/>
</dbReference>
<protein>
    <submittedName>
        <fullName evidence="2">Alpha/beta hydrolase</fullName>
    </submittedName>
</protein>
<dbReference type="PANTHER" id="PTHR46438:SF2">
    <property type="entry name" value="ALPHA_BETA-HYDROLASES SUPERFAMILY PROTEIN"/>
    <property type="match status" value="1"/>
</dbReference>
<dbReference type="AlphaFoldDB" id="A0A1E5QD76"/>
<dbReference type="OrthoDB" id="449686at2"/>
<evidence type="ECO:0000313" key="2">
    <source>
        <dbReference type="EMBL" id="OEJ72618.1"/>
    </source>
</evidence>
<keyword evidence="2" id="KW-0378">Hydrolase</keyword>
<dbReference type="PRINTS" id="PR00412">
    <property type="entry name" value="EPOXHYDRLASE"/>
</dbReference>
<name>A0A1E5QD76_9CYAN</name>
<dbReference type="InterPro" id="IPR029058">
    <property type="entry name" value="AB_hydrolase_fold"/>
</dbReference>
<evidence type="ECO:0000259" key="1">
    <source>
        <dbReference type="Pfam" id="PF12697"/>
    </source>
</evidence>